<keyword evidence="1" id="KW-0812">Transmembrane</keyword>
<protein>
    <submittedName>
        <fullName evidence="2">Unannotated protein</fullName>
    </submittedName>
</protein>
<dbReference type="AlphaFoldDB" id="A0A6J6QGM0"/>
<name>A0A6J6QGM0_9ZZZZ</name>
<evidence type="ECO:0000256" key="1">
    <source>
        <dbReference type="SAM" id="Phobius"/>
    </source>
</evidence>
<organism evidence="2">
    <name type="scientific">freshwater metagenome</name>
    <dbReference type="NCBI Taxonomy" id="449393"/>
    <lineage>
        <taxon>unclassified sequences</taxon>
        <taxon>metagenomes</taxon>
        <taxon>ecological metagenomes</taxon>
    </lineage>
</organism>
<gene>
    <name evidence="2" type="ORF">UFOPK2598_00878</name>
</gene>
<accession>A0A6J6QGM0</accession>
<keyword evidence="1" id="KW-0472">Membrane</keyword>
<proteinExistence type="predicted"/>
<dbReference type="EMBL" id="CAEZXV010000095">
    <property type="protein sequence ID" value="CAB4706884.1"/>
    <property type="molecule type" value="Genomic_DNA"/>
</dbReference>
<feature type="transmembrane region" description="Helical" evidence="1">
    <location>
        <begin position="21"/>
        <end position="38"/>
    </location>
</feature>
<sequence length="141" mass="15453">MKTRKKPKIVEDETGSAIIEFIILALPLFVPLVIFLSSTNESAQIQYEARNFARQVARVYVTSPSQDLTGSRIAALVDAFAKSSFVVNKIDLPPKIQIQCSLSPCLSPNGRIEIEVELTSSINQISATAKASQTVDAWRNS</sequence>
<reference evidence="2" key="1">
    <citation type="submission" date="2020-05" db="EMBL/GenBank/DDBJ databases">
        <authorList>
            <person name="Chiriac C."/>
            <person name="Salcher M."/>
            <person name="Ghai R."/>
            <person name="Kavagutti S V."/>
        </authorList>
    </citation>
    <scope>NUCLEOTIDE SEQUENCE</scope>
</reference>
<evidence type="ECO:0000313" key="2">
    <source>
        <dbReference type="EMBL" id="CAB4706884.1"/>
    </source>
</evidence>
<keyword evidence="1" id="KW-1133">Transmembrane helix</keyword>